<keyword evidence="4" id="KW-1185">Reference proteome</keyword>
<evidence type="ECO:0008006" key="5">
    <source>
        <dbReference type="Google" id="ProtNLM"/>
    </source>
</evidence>
<accession>A0ABM7D8D2</accession>
<organism evidence="3 4">
    <name type="scientific">Cupriavidus malaysiensis</name>
    <dbReference type="NCBI Taxonomy" id="367825"/>
    <lineage>
        <taxon>Bacteria</taxon>
        <taxon>Pseudomonadati</taxon>
        <taxon>Pseudomonadota</taxon>
        <taxon>Betaproteobacteria</taxon>
        <taxon>Burkholderiales</taxon>
        <taxon>Burkholderiaceae</taxon>
        <taxon>Cupriavidus</taxon>
    </lineage>
</organism>
<dbReference type="RefSeq" id="WP_071071078.1">
    <property type="nucleotide sequence ID" value="NZ_CP017755.1"/>
</dbReference>
<evidence type="ECO:0000313" key="3">
    <source>
        <dbReference type="EMBL" id="AOZ08452.1"/>
    </source>
</evidence>
<dbReference type="Gene3D" id="2.40.50.200">
    <property type="entry name" value="Bacterial OB-fold"/>
    <property type="match status" value="1"/>
</dbReference>
<reference evidence="3 4" key="1">
    <citation type="submission" date="2016-10" db="EMBL/GenBank/DDBJ databases">
        <title>Complete genome sequences of three Cupriavidus strains isolated from various Malaysian environments.</title>
        <authorList>
            <person name="Abdullah A.A.-A."/>
            <person name="Shafie N.A.H."/>
            <person name="Lau N.S."/>
        </authorList>
    </citation>
    <scope>NUCLEOTIDE SEQUENCE [LARGE SCALE GENOMIC DNA]</scope>
    <source>
        <strain evidence="3 4">USMAA1020</strain>
    </source>
</reference>
<protein>
    <recommendedName>
        <fullName evidence="5">Bacterial OB-fold domain-containing protein</fullName>
    </recommendedName>
</protein>
<feature type="signal peptide" evidence="2">
    <location>
        <begin position="1"/>
        <end position="25"/>
    </location>
</feature>
<gene>
    <name evidence="3" type="ORF">BKK80_21070</name>
</gene>
<evidence type="ECO:0000313" key="4">
    <source>
        <dbReference type="Proteomes" id="UP000177515"/>
    </source>
</evidence>
<dbReference type="InterPro" id="IPR005220">
    <property type="entry name" value="CarO-like"/>
</dbReference>
<feature type="chain" id="PRO_5046059725" description="Bacterial OB-fold domain-containing protein" evidence="2">
    <location>
        <begin position="26"/>
        <end position="120"/>
    </location>
</feature>
<dbReference type="InterPro" id="IPR036700">
    <property type="entry name" value="BOBF_sf"/>
</dbReference>
<proteinExistence type="predicted"/>
<name>A0ABM7D8D2_9BURK</name>
<evidence type="ECO:0000256" key="1">
    <source>
        <dbReference type="ARBA" id="ARBA00022729"/>
    </source>
</evidence>
<dbReference type="PANTHER" id="PTHR36571:SF1">
    <property type="entry name" value="PROTEIN YGIW"/>
    <property type="match status" value="1"/>
</dbReference>
<dbReference type="SUPFAM" id="SSF101756">
    <property type="entry name" value="Hypothetical protein YgiW"/>
    <property type="match status" value="1"/>
</dbReference>
<dbReference type="Proteomes" id="UP000177515">
    <property type="component" value="Chromosome 2"/>
</dbReference>
<keyword evidence="1 2" id="KW-0732">Signal</keyword>
<dbReference type="Pfam" id="PF04076">
    <property type="entry name" value="BOF"/>
    <property type="match status" value="1"/>
</dbReference>
<dbReference type="NCBIfam" id="NF033674">
    <property type="entry name" value="stress_OB_fold"/>
    <property type="match status" value="1"/>
</dbReference>
<evidence type="ECO:0000256" key="2">
    <source>
        <dbReference type="SAM" id="SignalP"/>
    </source>
</evidence>
<dbReference type="PANTHER" id="PTHR36571">
    <property type="entry name" value="PROTEIN YGIW"/>
    <property type="match status" value="1"/>
</dbReference>
<dbReference type="EMBL" id="CP017755">
    <property type="protein sequence ID" value="AOZ08452.1"/>
    <property type="molecule type" value="Genomic_DNA"/>
</dbReference>
<sequence>MQRRLSAACLALATFAAIAAAPARADYVGPSVIPASTVKALADTGRDDQAARLRGRLVGSLSGNTYRFRDASGEMVVKIKPALWPAGVNIGETTEVELVGVYDKELLREGRFKVKQLRPL</sequence>